<keyword evidence="1 3" id="KW-0820">tRNA-binding</keyword>
<protein>
    <submittedName>
        <fullName evidence="5">Tyrosyl-tRNA synthetase, putative</fullName>
    </submittedName>
</protein>
<dbReference type="EMBL" id="GL983868">
    <property type="protein sequence ID" value="EGR31415.1"/>
    <property type="molecule type" value="Genomic_DNA"/>
</dbReference>
<name>G0QTP2_ICHMU</name>
<evidence type="ECO:0000256" key="3">
    <source>
        <dbReference type="PROSITE-ProRule" id="PRU00209"/>
    </source>
</evidence>
<dbReference type="InterPro" id="IPR002547">
    <property type="entry name" value="tRNA-bd_dom"/>
</dbReference>
<evidence type="ECO:0000256" key="1">
    <source>
        <dbReference type="ARBA" id="ARBA00022555"/>
    </source>
</evidence>
<evidence type="ECO:0000259" key="4">
    <source>
        <dbReference type="PROSITE" id="PS50886"/>
    </source>
</evidence>
<reference evidence="5 6" key="1">
    <citation type="submission" date="2011-07" db="EMBL/GenBank/DDBJ databases">
        <authorList>
            <person name="Coyne R."/>
            <person name="Brami D."/>
            <person name="Johnson J."/>
            <person name="Hostetler J."/>
            <person name="Hannick L."/>
            <person name="Clark T."/>
            <person name="Cassidy-Hanley D."/>
            <person name="Inman J."/>
        </authorList>
    </citation>
    <scope>NUCLEOTIDE SEQUENCE [LARGE SCALE GENOMIC DNA]</scope>
    <source>
        <strain evidence="5 6">G5</strain>
    </source>
</reference>
<dbReference type="PROSITE" id="PS50886">
    <property type="entry name" value="TRBD"/>
    <property type="match status" value="1"/>
</dbReference>
<dbReference type="SUPFAM" id="SSF50249">
    <property type="entry name" value="Nucleic acid-binding proteins"/>
    <property type="match status" value="1"/>
</dbReference>
<dbReference type="Pfam" id="PF01588">
    <property type="entry name" value="tRNA_bind"/>
    <property type="match status" value="1"/>
</dbReference>
<evidence type="ECO:0000313" key="5">
    <source>
        <dbReference type="EMBL" id="EGR31415.1"/>
    </source>
</evidence>
<dbReference type="Gene3D" id="2.40.50.140">
    <property type="entry name" value="Nucleic acid-binding proteins"/>
    <property type="match status" value="1"/>
</dbReference>
<dbReference type="PANTHER" id="PTHR11586">
    <property type="entry name" value="TRNA-AMINOACYLATION COFACTOR ARC1 FAMILY MEMBER"/>
    <property type="match status" value="1"/>
</dbReference>
<dbReference type="eggNOG" id="KOG2241">
    <property type="taxonomic scope" value="Eukaryota"/>
</dbReference>
<keyword evidence="6" id="KW-1185">Reference proteome</keyword>
<dbReference type="STRING" id="857967.G0QTP2"/>
<dbReference type="RefSeq" id="XP_004034901.1">
    <property type="nucleotide sequence ID" value="XM_004034853.1"/>
</dbReference>
<keyword evidence="2 3" id="KW-0694">RNA-binding</keyword>
<dbReference type="PANTHER" id="PTHR11586:SF33">
    <property type="entry name" value="AMINOACYL TRNA SYNTHASE COMPLEX-INTERACTING MULTIFUNCTIONAL PROTEIN 1"/>
    <property type="match status" value="1"/>
</dbReference>
<dbReference type="InterPro" id="IPR012340">
    <property type="entry name" value="NA-bd_OB-fold"/>
</dbReference>
<dbReference type="OrthoDB" id="19141at2759"/>
<sequence>MTGLVLVVQNLKPKKLAGFESHGMILCVSNADHSQVEILRPSNGSVVGERVFLEGQEDKFTYDLQTPLNPKKKVLETCLPETKIDKDYFATFLGKKWMTKQRYVKSEKLCLANIS</sequence>
<dbReference type="InterPro" id="IPR051270">
    <property type="entry name" value="Tyrosine-tRNA_ligase_regulator"/>
</dbReference>
<dbReference type="GeneID" id="14907548"/>
<organism evidence="5 6">
    <name type="scientific">Ichthyophthirius multifiliis</name>
    <name type="common">White spot disease agent</name>
    <name type="synonym">Ich</name>
    <dbReference type="NCBI Taxonomy" id="5932"/>
    <lineage>
        <taxon>Eukaryota</taxon>
        <taxon>Sar</taxon>
        <taxon>Alveolata</taxon>
        <taxon>Ciliophora</taxon>
        <taxon>Intramacronucleata</taxon>
        <taxon>Oligohymenophorea</taxon>
        <taxon>Hymenostomatida</taxon>
        <taxon>Ophryoglenina</taxon>
        <taxon>Ichthyophthirius</taxon>
    </lineage>
</organism>
<evidence type="ECO:0000256" key="2">
    <source>
        <dbReference type="ARBA" id="ARBA00022884"/>
    </source>
</evidence>
<feature type="domain" description="TRNA-binding" evidence="4">
    <location>
        <begin position="1"/>
        <end position="52"/>
    </location>
</feature>
<proteinExistence type="predicted"/>
<dbReference type="InParanoid" id="G0QTP2"/>
<dbReference type="AlphaFoldDB" id="G0QTP2"/>
<gene>
    <name evidence="5" type="ORF">IMG5_110310</name>
</gene>
<dbReference type="GO" id="GO:0000049">
    <property type="term" value="F:tRNA binding"/>
    <property type="evidence" value="ECO:0007669"/>
    <property type="project" value="UniProtKB-UniRule"/>
</dbReference>
<accession>G0QTP2</accession>
<evidence type="ECO:0000313" key="6">
    <source>
        <dbReference type="Proteomes" id="UP000008983"/>
    </source>
</evidence>
<dbReference type="Proteomes" id="UP000008983">
    <property type="component" value="Unassembled WGS sequence"/>
</dbReference>